<reference evidence="6 7" key="1">
    <citation type="journal article" date="2015" name="Genome Announc.">
        <title>Expanding the biotechnology potential of lactobacilli through comparative genomics of 213 strains and associated genera.</title>
        <authorList>
            <person name="Sun Z."/>
            <person name="Harris H.M."/>
            <person name="McCann A."/>
            <person name="Guo C."/>
            <person name="Argimon S."/>
            <person name="Zhang W."/>
            <person name="Yang X."/>
            <person name="Jeffery I.B."/>
            <person name="Cooney J.C."/>
            <person name="Kagawa T.F."/>
            <person name="Liu W."/>
            <person name="Song Y."/>
            <person name="Salvetti E."/>
            <person name="Wrobel A."/>
            <person name="Rasinkangas P."/>
            <person name="Parkhill J."/>
            <person name="Rea M.C."/>
            <person name="O'Sullivan O."/>
            <person name="Ritari J."/>
            <person name="Douillard F.P."/>
            <person name="Paul Ross R."/>
            <person name="Yang R."/>
            <person name="Briner A.E."/>
            <person name="Felis G.E."/>
            <person name="de Vos W.M."/>
            <person name="Barrangou R."/>
            <person name="Klaenhammer T.R."/>
            <person name="Caufield P.W."/>
            <person name="Cui Y."/>
            <person name="Zhang H."/>
            <person name="O'Toole P.W."/>
        </authorList>
    </citation>
    <scope>NUCLEOTIDE SEQUENCE [LARGE SCALE GENOMIC DNA]</scope>
    <source>
        <strain evidence="6 7">DSM 19906</strain>
    </source>
</reference>
<dbReference type="AlphaFoldDB" id="A0A0R1NNR0"/>
<dbReference type="PANTHER" id="PTHR37306">
    <property type="entry name" value="COLICIN V PRODUCTION PROTEIN"/>
    <property type="match status" value="1"/>
</dbReference>
<gene>
    <name evidence="6" type="ORF">FC98_GL000740</name>
</gene>
<accession>A0A0R1NNR0</accession>
<evidence type="ECO:0000256" key="2">
    <source>
        <dbReference type="ARBA" id="ARBA00022692"/>
    </source>
</evidence>
<dbReference type="EMBL" id="AZEB01000014">
    <property type="protein sequence ID" value="KRL21564.1"/>
    <property type="molecule type" value="Genomic_DNA"/>
</dbReference>
<evidence type="ECO:0000313" key="7">
    <source>
        <dbReference type="Proteomes" id="UP000051439"/>
    </source>
</evidence>
<evidence type="ECO:0000256" key="1">
    <source>
        <dbReference type="ARBA" id="ARBA00004141"/>
    </source>
</evidence>
<dbReference type="PATRIC" id="fig|1423766.4.peg.758"/>
<protein>
    <submittedName>
        <fullName evidence="6">CvpA family protein</fullName>
    </submittedName>
</protein>
<evidence type="ECO:0000256" key="3">
    <source>
        <dbReference type="ARBA" id="ARBA00022989"/>
    </source>
</evidence>
<keyword evidence="7" id="KW-1185">Reference proteome</keyword>
<evidence type="ECO:0000313" key="6">
    <source>
        <dbReference type="EMBL" id="KRL21564.1"/>
    </source>
</evidence>
<feature type="transmembrane region" description="Helical" evidence="5">
    <location>
        <begin position="28"/>
        <end position="45"/>
    </location>
</feature>
<dbReference type="RefSeq" id="WP_008855498.1">
    <property type="nucleotide sequence ID" value="NZ_AZEB01000014.1"/>
</dbReference>
<dbReference type="Proteomes" id="UP000051439">
    <property type="component" value="Unassembled WGS sequence"/>
</dbReference>
<keyword evidence="4 5" id="KW-0472">Membrane</keyword>
<dbReference type="GO" id="GO:0009403">
    <property type="term" value="P:toxin biosynthetic process"/>
    <property type="evidence" value="ECO:0007669"/>
    <property type="project" value="InterPro"/>
</dbReference>
<sequence length="189" mass="21031">MILDIIVVLLLVSGLVGGFRIGFIKQTVQAGSLILAFIVAMYYFQDLGNLIVRAINGLQIKLAIQWVYVIDMVAFICLFSLTQVVYVKIGKHLNGLTRVPGLHLGDELLGSLMGMVTRYLVIFFVLNILIVFPISWVQNQYRESSISQTIVKKTPIISKWQAKHLITHSASKQNLAVLEVGVATDEMAK</sequence>
<dbReference type="PANTHER" id="PTHR37306:SF1">
    <property type="entry name" value="COLICIN V PRODUCTION PROTEIN"/>
    <property type="match status" value="1"/>
</dbReference>
<dbReference type="Pfam" id="PF02674">
    <property type="entry name" value="Colicin_V"/>
    <property type="match status" value="1"/>
</dbReference>
<dbReference type="GO" id="GO:0016020">
    <property type="term" value="C:membrane"/>
    <property type="evidence" value="ECO:0007669"/>
    <property type="project" value="UniProtKB-SubCell"/>
</dbReference>
<organism evidence="6 7">
    <name type="scientific">Lentilactobacillus kisonensis DSM 19906 = JCM 15041</name>
    <dbReference type="NCBI Taxonomy" id="1423766"/>
    <lineage>
        <taxon>Bacteria</taxon>
        <taxon>Bacillati</taxon>
        <taxon>Bacillota</taxon>
        <taxon>Bacilli</taxon>
        <taxon>Lactobacillales</taxon>
        <taxon>Lactobacillaceae</taxon>
        <taxon>Lentilactobacillus</taxon>
    </lineage>
</organism>
<keyword evidence="2 5" id="KW-0812">Transmembrane</keyword>
<comment type="caution">
    <text evidence="6">The sequence shown here is derived from an EMBL/GenBank/DDBJ whole genome shotgun (WGS) entry which is preliminary data.</text>
</comment>
<evidence type="ECO:0000256" key="4">
    <source>
        <dbReference type="ARBA" id="ARBA00023136"/>
    </source>
</evidence>
<feature type="transmembrane region" description="Helical" evidence="5">
    <location>
        <begin position="66"/>
        <end position="89"/>
    </location>
</feature>
<name>A0A0R1NNR0_9LACO</name>
<comment type="subcellular location">
    <subcellularLocation>
        <location evidence="1">Membrane</location>
        <topology evidence="1">Multi-pass membrane protein</topology>
    </subcellularLocation>
</comment>
<evidence type="ECO:0000256" key="5">
    <source>
        <dbReference type="SAM" id="Phobius"/>
    </source>
</evidence>
<keyword evidence="3 5" id="KW-1133">Transmembrane helix</keyword>
<feature type="transmembrane region" description="Helical" evidence="5">
    <location>
        <begin position="109"/>
        <end position="132"/>
    </location>
</feature>
<proteinExistence type="predicted"/>
<dbReference type="InterPro" id="IPR003825">
    <property type="entry name" value="Colicin-V_CvpA"/>
</dbReference>